<dbReference type="EMBL" id="MFLD01000043">
    <property type="protein sequence ID" value="OGG58238.1"/>
    <property type="molecule type" value="Genomic_DNA"/>
</dbReference>
<sequence length="162" mass="18004">MPLISENLRDTFGEIRLQIIFQDRTTRLSCIRRVADNEVLSFHIVLFTEAGIKILGKVHESVVSGGMLGEVIQKSGVPHTRTVSEKTHIDMDAGLSSLFSTSARSCTTECIEYQIRGVPYATIYEFYNPEYTPVAAVSGTLPRKIKAVIQKYLVGKPPEKSV</sequence>
<dbReference type="Proteomes" id="UP000178042">
    <property type="component" value="Unassembled WGS sequence"/>
</dbReference>
<comment type="caution">
    <text evidence="1">The sequence shown here is derived from an EMBL/GenBank/DDBJ whole genome shotgun (WGS) entry which is preliminary data.</text>
</comment>
<proteinExistence type="predicted"/>
<organism evidence="1 2">
    <name type="scientific">Candidatus Kaiserbacteria bacterium RIFCSPHIGHO2_02_FULL_49_16</name>
    <dbReference type="NCBI Taxonomy" id="1798490"/>
    <lineage>
        <taxon>Bacteria</taxon>
        <taxon>Candidatus Kaiseribacteriota</taxon>
    </lineage>
</organism>
<evidence type="ECO:0000313" key="2">
    <source>
        <dbReference type="Proteomes" id="UP000178042"/>
    </source>
</evidence>
<dbReference type="AlphaFoldDB" id="A0A1F6D9W9"/>
<reference evidence="1 2" key="1">
    <citation type="journal article" date="2016" name="Nat. Commun.">
        <title>Thousands of microbial genomes shed light on interconnected biogeochemical processes in an aquifer system.</title>
        <authorList>
            <person name="Anantharaman K."/>
            <person name="Brown C.T."/>
            <person name="Hug L.A."/>
            <person name="Sharon I."/>
            <person name="Castelle C.J."/>
            <person name="Probst A.J."/>
            <person name="Thomas B.C."/>
            <person name="Singh A."/>
            <person name="Wilkins M.J."/>
            <person name="Karaoz U."/>
            <person name="Brodie E.L."/>
            <person name="Williams K.H."/>
            <person name="Hubbard S.S."/>
            <person name="Banfield J.F."/>
        </authorList>
    </citation>
    <scope>NUCLEOTIDE SEQUENCE [LARGE SCALE GENOMIC DNA]</scope>
</reference>
<accession>A0A1F6D9W9</accession>
<name>A0A1F6D9W9_9BACT</name>
<gene>
    <name evidence="1" type="ORF">A3C86_03795</name>
</gene>
<evidence type="ECO:0000313" key="1">
    <source>
        <dbReference type="EMBL" id="OGG58238.1"/>
    </source>
</evidence>
<protein>
    <submittedName>
        <fullName evidence="1">Uncharacterized protein</fullName>
    </submittedName>
</protein>